<dbReference type="HAMAP" id="MF_01270">
    <property type="entry name" value="AnhMurNAc_kinase"/>
    <property type="match status" value="1"/>
</dbReference>
<evidence type="ECO:0000313" key="2">
    <source>
        <dbReference type="EMBL" id="KRG19086.1"/>
    </source>
</evidence>
<keyword evidence="4" id="KW-1185">Reference proteome</keyword>
<keyword evidence="1 2" id="KW-0808">Transferase</keyword>
<dbReference type="GO" id="GO:0016301">
    <property type="term" value="F:kinase activity"/>
    <property type="evidence" value="ECO:0007669"/>
    <property type="project" value="UniProtKB-KW"/>
</dbReference>
<organism evidence="2">
    <name type="scientific">Candidatus Berkiella cookevillensis</name>
    <dbReference type="NCBI Taxonomy" id="437022"/>
    <lineage>
        <taxon>Bacteria</taxon>
        <taxon>Pseudomonadati</taxon>
        <taxon>Pseudomonadota</taxon>
        <taxon>Gammaproteobacteria</taxon>
        <taxon>Candidatus Berkiellales</taxon>
        <taxon>Candidatus Berkiellaceae</taxon>
        <taxon>Candidatus Berkiella</taxon>
    </lineage>
</organism>
<dbReference type="AlphaFoldDB" id="A0A0Q9YQS3"/>
<keyword evidence="1" id="KW-0547">Nucleotide-binding</keyword>
<dbReference type="EMBL" id="LKHV02000001">
    <property type="protein sequence ID" value="MCS5709436.1"/>
    <property type="molecule type" value="Genomic_DNA"/>
</dbReference>
<reference evidence="2" key="1">
    <citation type="submission" date="2015-09" db="EMBL/GenBank/DDBJ databases">
        <title>Draft Genome Sequences of Two Novel Amoeba-resistant Intranuclear Bacteria, Candidatus Berkiella cookevillensis and Candidatus Berkiella aquae.</title>
        <authorList>
            <person name="Mehari Y.T."/>
            <person name="Arivett B.A."/>
            <person name="Farone A.L."/>
            <person name="Gunderson J.H."/>
            <person name="Farone M.B."/>
        </authorList>
    </citation>
    <scope>NUCLEOTIDE SEQUENCE [LARGE SCALE GENOMIC DNA]</scope>
    <source>
        <strain evidence="2">CC99</strain>
    </source>
</reference>
<reference evidence="3" key="3">
    <citation type="submission" date="2021-06" db="EMBL/GenBank/DDBJ databases">
        <title>Genomic Description and Analysis of Intracellular Bacteria, Candidatus Berkiella cookevillensis and Candidatus Berkiella aquae.</title>
        <authorList>
            <person name="Kidane D.T."/>
            <person name="Mehari Y.T."/>
            <person name="Rice F.C."/>
            <person name="Arivett B.A."/>
            <person name="Farone A.L."/>
            <person name="Berk S.G."/>
            <person name="Farone M.B."/>
        </authorList>
    </citation>
    <scope>NUCLEOTIDE SEQUENCE</scope>
    <source>
        <strain evidence="3">CC99</strain>
    </source>
</reference>
<gene>
    <name evidence="1 2" type="primary">anmK</name>
    <name evidence="2" type="ORF">CC99x_01083</name>
    <name evidence="3" type="ORF">CC99x_011065</name>
</gene>
<feature type="binding site" evidence="1">
    <location>
        <begin position="9"/>
        <end position="16"/>
    </location>
    <ligand>
        <name>ATP</name>
        <dbReference type="ChEBI" id="CHEBI:30616"/>
    </ligand>
</feature>
<comment type="pathway">
    <text evidence="1">Cell wall biogenesis; peptidoglycan recycling.</text>
</comment>
<sequence length="427" mass="46511">MYSIGLMSGTSMDGIDAALIETDGTPMMLQSIAHFSLSYDASFALLLKATEYAIKQAKGNLRNANASYHESLSQYLQNTLCLTGTKLTQTIIQLYDYLKIAYKTTPIQIEDVVKHSTHQHALAVNALLEKTGLSATQIRVIGYHGQAMFHQPHEKISIILGNGQSLANQLTIPVINDFRSQDIATGGQGAPFAPIYHQALAIRDKKIPLAVVNCGGIANITLINGEQNSDLIGFDTGPGNGLVDSLIRQRTAGTAFMDKDGHYGKKGVVHPEVLQALYAKSIFKNNQNYFSLPPPKSLDYGDLRLIPEVQALSLEDAARTLEAFTADSIIKSVLALNIPPPRHWVLAGGGWQNPVILEEMTTRLKSYLDKKITINTADEVGWSSTAMEAELFAYLAVRSLHKLPISFPNTTGVRAPSCGGTYFPPQQ</sequence>
<evidence type="ECO:0000313" key="4">
    <source>
        <dbReference type="Proteomes" id="UP000051494"/>
    </source>
</evidence>
<protein>
    <recommendedName>
        <fullName evidence="1">Anhydro-N-acetylmuramic acid kinase</fullName>
        <ecNumber evidence="1">2.7.1.170</ecNumber>
    </recommendedName>
    <alternativeName>
        <fullName evidence="1">AnhMurNAc kinase</fullName>
    </alternativeName>
</protein>
<dbReference type="GO" id="GO:0006040">
    <property type="term" value="P:amino sugar metabolic process"/>
    <property type="evidence" value="ECO:0007669"/>
    <property type="project" value="InterPro"/>
</dbReference>
<dbReference type="GO" id="GO:0016773">
    <property type="term" value="F:phosphotransferase activity, alcohol group as acceptor"/>
    <property type="evidence" value="ECO:0007669"/>
    <property type="project" value="UniProtKB-UniRule"/>
</dbReference>
<dbReference type="Proteomes" id="UP000051494">
    <property type="component" value="Unassembled WGS sequence"/>
</dbReference>
<dbReference type="PANTHER" id="PTHR30605">
    <property type="entry name" value="ANHYDRO-N-ACETYLMURAMIC ACID KINASE"/>
    <property type="match status" value="1"/>
</dbReference>
<dbReference type="GO" id="GO:0005524">
    <property type="term" value="F:ATP binding"/>
    <property type="evidence" value="ECO:0007669"/>
    <property type="project" value="UniProtKB-UniRule"/>
</dbReference>
<dbReference type="OrthoDB" id="9763949at2"/>
<dbReference type="UniPathway" id="UPA00343"/>
<dbReference type="PATRIC" id="fig|1590042.3.peg.1098"/>
<dbReference type="PANTHER" id="PTHR30605:SF0">
    <property type="entry name" value="ANHYDRO-N-ACETYLMURAMIC ACID KINASE"/>
    <property type="match status" value="1"/>
</dbReference>
<dbReference type="UniPathway" id="UPA00544"/>
<dbReference type="STRING" id="437022.CC99x_01083"/>
<keyword evidence="1" id="KW-0119">Carbohydrate metabolism</keyword>
<name>A0A0Q9YQS3_9GAMM</name>
<dbReference type="InterPro" id="IPR043129">
    <property type="entry name" value="ATPase_NBD"/>
</dbReference>
<comment type="catalytic activity">
    <reaction evidence="1">
        <text>1,6-anhydro-N-acetyl-beta-muramate + ATP + H2O = N-acetyl-D-muramate 6-phosphate + ADP + H(+)</text>
        <dbReference type="Rhea" id="RHEA:24952"/>
        <dbReference type="ChEBI" id="CHEBI:15377"/>
        <dbReference type="ChEBI" id="CHEBI:15378"/>
        <dbReference type="ChEBI" id="CHEBI:30616"/>
        <dbReference type="ChEBI" id="CHEBI:58690"/>
        <dbReference type="ChEBI" id="CHEBI:58722"/>
        <dbReference type="ChEBI" id="CHEBI:456216"/>
        <dbReference type="EC" id="2.7.1.170"/>
    </reaction>
</comment>
<dbReference type="Pfam" id="PF03702">
    <property type="entry name" value="AnmK"/>
    <property type="match status" value="1"/>
</dbReference>
<comment type="caution">
    <text evidence="2">The sequence shown here is derived from an EMBL/GenBank/DDBJ whole genome shotgun (WGS) entry which is preliminary data.</text>
</comment>
<keyword evidence="1" id="KW-0067">ATP-binding</keyword>
<reference evidence="3" key="2">
    <citation type="journal article" date="2016" name="Genome Announc.">
        <title>Draft Genome Sequences of Two Novel Amoeba-Resistant Intranuclear Bacteria, 'Candidatus Berkiella cookevillensis' and 'Candidatus Berkiella aquae'.</title>
        <authorList>
            <person name="Mehari Y.T."/>
            <person name="Arivett B.A."/>
            <person name="Farone A.L."/>
            <person name="Gunderson J.H."/>
            <person name="Farone M.B."/>
        </authorList>
    </citation>
    <scope>NUCLEOTIDE SEQUENCE</scope>
    <source>
        <strain evidence="3">CC99</strain>
    </source>
</reference>
<evidence type="ECO:0000256" key="1">
    <source>
        <dbReference type="HAMAP-Rule" id="MF_01270"/>
    </source>
</evidence>
<dbReference type="Gene3D" id="3.30.420.40">
    <property type="match status" value="2"/>
</dbReference>
<keyword evidence="1 2" id="KW-0418">Kinase</keyword>
<accession>A0A0Q9YQS3</accession>
<dbReference type="GO" id="GO:0097175">
    <property type="term" value="P:1,6-anhydro-N-acetyl-beta-muramic acid catabolic process"/>
    <property type="evidence" value="ECO:0007669"/>
    <property type="project" value="UniProtKB-UniRule"/>
</dbReference>
<comment type="function">
    <text evidence="1">Catalyzes the specific phosphorylation of 1,6-anhydro-N-acetylmuramic acid (anhMurNAc) with the simultaneous cleavage of the 1,6-anhydro ring, generating MurNAc-6-P. Is required for the utilization of anhMurNAc either imported from the medium or derived from its own cell wall murein, and thus plays a role in cell wall recycling.</text>
</comment>
<evidence type="ECO:0000313" key="3">
    <source>
        <dbReference type="EMBL" id="MCS5709436.1"/>
    </source>
</evidence>
<dbReference type="SUPFAM" id="SSF53067">
    <property type="entry name" value="Actin-like ATPase domain"/>
    <property type="match status" value="1"/>
</dbReference>
<comment type="pathway">
    <text evidence="1">Amino-sugar metabolism; 1,6-anhydro-N-acetylmuramate degradation.</text>
</comment>
<dbReference type="EMBL" id="LKHV01000004">
    <property type="protein sequence ID" value="KRG19086.1"/>
    <property type="molecule type" value="Genomic_DNA"/>
</dbReference>
<proteinExistence type="inferred from homology"/>
<dbReference type="RefSeq" id="WP_057624196.1">
    <property type="nucleotide sequence ID" value="NZ_LKHV02000001.1"/>
</dbReference>
<comment type="similarity">
    <text evidence="1">Belongs to the anhydro-N-acetylmuramic acid kinase family.</text>
</comment>
<dbReference type="GO" id="GO:0009254">
    <property type="term" value="P:peptidoglycan turnover"/>
    <property type="evidence" value="ECO:0007669"/>
    <property type="project" value="UniProtKB-UniRule"/>
</dbReference>
<dbReference type="EC" id="2.7.1.170" evidence="1"/>
<dbReference type="InterPro" id="IPR005338">
    <property type="entry name" value="Anhydro_N_Ac-Mur_kinase"/>
</dbReference>